<evidence type="ECO:0000256" key="1">
    <source>
        <dbReference type="SAM" id="MobiDB-lite"/>
    </source>
</evidence>
<proteinExistence type="predicted"/>
<reference evidence="2" key="1">
    <citation type="journal article" date="2015" name="Nature">
        <title>Complex archaea that bridge the gap between prokaryotes and eukaryotes.</title>
        <authorList>
            <person name="Spang A."/>
            <person name="Saw J.H."/>
            <person name="Jorgensen S.L."/>
            <person name="Zaremba-Niedzwiedzka K."/>
            <person name="Martijn J."/>
            <person name="Lind A.E."/>
            <person name="van Eijk R."/>
            <person name="Schleper C."/>
            <person name="Guy L."/>
            <person name="Ettema T.J."/>
        </authorList>
    </citation>
    <scope>NUCLEOTIDE SEQUENCE</scope>
</reference>
<dbReference type="EMBL" id="LAZR01038808">
    <property type="protein sequence ID" value="KKL18592.1"/>
    <property type="molecule type" value="Genomic_DNA"/>
</dbReference>
<gene>
    <name evidence="2" type="ORF">LCGC14_2473940</name>
</gene>
<dbReference type="AlphaFoldDB" id="A0A0F9BXE7"/>
<feature type="non-terminal residue" evidence="2">
    <location>
        <position position="54"/>
    </location>
</feature>
<name>A0A0F9BXE7_9ZZZZ</name>
<organism evidence="2">
    <name type="scientific">marine sediment metagenome</name>
    <dbReference type="NCBI Taxonomy" id="412755"/>
    <lineage>
        <taxon>unclassified sequences</taxon>
        <taxon>metagenomes</taxon>
        <taxon>ecological metagenomes</taxon>
    </lineage>
</organism>
<sequence length="54" mass="5834">MGIIESSSSPAGTHPSFASSHTRLKCDECGKEFSADCRIDTTWKFHGTDVGETD</sequence>
<comment type="caution">
    <text evidence="2">The sequence shown here is derived from an EMBL/GenBank/DDBJ whole genome shotgun (WGS) entry which is preliminary data.</text>
</comment>
<protein>
    <recommendedName>
        <fullName evidence="3">C2H2-type domain-containing protein</fullName>
    </recommendedName>
</protein>
<accession>A0A0F9BXE7</accession>
<feature type="region of interest" description="Disordered" evidence="1">
    <location>
        <begin position="1"/>
        <end position="20"/>
    </location>
</feature>
<evidence type="ECO:0008006" key="3">
    <source>
        <dbReference type="Google" id="ProtNLM"/>
    </source>
</evidence>
<evidence type="ECO:0000313" key="2">
    <source>
        <dbReference type="EMBL" id="KKL18592.1"/>
    </source>
</evidence>